<dbReference type="Gene3D" id="3.20.20.140">
    <property type="entry name" value="Metal-dependent hydrolases"/>
    <property type="match status" value="2"/>
</dbReference>
<evidence type="ECO:0000313" key="2">
    <source>
        <dbReference type="EMBL" id="GGA58049.1"/>
    </source>
</evidence>
<dbReference type="NCBIfam" id="NF011984">
    <property type="entry name" value="PRK15446.1-5"/>
    <property type="match status" value="1"/>
</dbReference>
<sequence>MAGELVLSNARIVLPDEVVLGSVVVRDGRIAEVSEGVARTGEDMNGDFIIPGLVELHTDHIETHYAPRPGVRWNPKAAVQAHDAQIAASGITTVFDALRCGMDDFADLTGDDMGKLADAIVQSSAAGTLRAEHFIHLRCEVSAPDCLDTFEAFRELPAIRMASLMDHAPGQRQFSSLEKYAEYYQKKLNLNDVEFRRFCAERVRQSEENSRSNRRAIAAASSGRNIVLASHDDATLAHVEEAIGDGVSVAEFPTTIEAALASREAGMAVLMGAPNLVRGGSHSGNVSARELAERGCLDILSSDYIPFSLLQAGFLVSELIDGVSLPQGIAMVTRNPARAAGLTDRGAIEAGMRADLVRVELGNGIPVVRCVYREGVRVA</sequence>
<dbReference type="GO" id="GO:0016810">
    <property type="term" value="F:hydrolase activity, acting on carbon-nitrogen (but not peptide) bonds"/>
    <property type="evidence" value="ECO:0007669"/>
    <property type="project" value="InterPro"/>
</dbReference>
<dbReference type="PANTHER" id="PTHR43135:SF3">
    <property type="entry name" value="ALPHA-D-RIBOSE 1-METHYLPHOSPHONATE 5-TRIPHOSPHATE DIPHOSPHATASE"/>
    <property type="match status" value="1"/>
</dbReference>
<feature type="domain" description="Amidohydrolase 3" evidence="1">
    <location>
        <begin position="287"/>
        <end position="357"/>
    </location>
</feature>
<proteinExistence type="predicted"/>
<keyword evidence="3" id="KW-1185">Reference proteome</keyword>
<dbReference type="PANTHER" id="PTHR43135">
    <property type="entry name" value="ALPHA-D-RIBOSE 1-METHYLPHOSPHONATE 5-TRIPHOSPHATE DIPHOSPHATASE"/>
    <property type="match status" value="1"/>
</dbReference>
<evidence type="ECO:0000313" key="3">
    <source>
        <dbReference type="Proteomes" id="UP000636264"/>
    </source>
</evidence>
<dbReference type="RefSeq" id="WP_188719801.1">
    <property type="nucleotide sequence ID" value="NZ_BMIF01000002.1"/>
</dbReference>
<dbReference type="GO" id="GO:0019700">
    <property type="term" value="P:organic phosphonate catabolic process"/>
    <property type="evidence" value="ECO:0007669"/>
    <property type="project" value="InterPro"/>
</dbReference>
<dbReference type="NCBIfam" id="NF011990">
    <property type="entry name" value="PRK15446.2-6"/>
    <property type="match status" value="1"/>
</dbReference>
<organism evidence="2 3">
    <name type="scientific">Nitratireductor aestuarii</name>
    <dbReference type="NCBI Taxonomy" id="1735103"/>
    <lineage>
        <taxon>Bacteria</taxon>
        <taxon>Pseudomonadati</taxon>
        <taxon>Pseudomonadota</taxon>
        <taxon>Alphaproteobacteria</taxon>
        <taxon>Hyphomicrobiales</taxon>
        <taxon>Phyllobacteriaceae</taxon>
        <taxon>Nitratireductor</taxon>
    </lineage>
</organism>
<dbReference type="CDD" id="cd01306">
    <property type="entry name" value="PhnM"/>
    <property type="match status" value="1"/>
</dbReference>
<dbReference type="SUPFAM" id="SSF51556">
    <property type="entry name" value="Metallo-dependent hydrolases"/>
    <property type="match status" value="1"/>
</dbReference>
<dbReference type="NCBIfam" id="NF011983">
    <property type="entry name" value="PRK15446.1-4"/>
    <property type="match status" value="1"/>
</dbReference>
<dbReference type="PIRSF" id="PIRSF038971">
    <property type="entry name" value="PhnM"/>
    <property type="match status" value="1"/>
</dbReference>
<reference evidence="2" key="1">
    <citation type="journal article" date="2014" name="Int. J. Syst. Evol. Microbiol.">
        <title>Complete genome sequence of Corynebacterium casei LMG S-19264T (=DSM 44701T), isolated from a smear-ripened cheese.</title>
        <authorList>
            <consortium name="US DOE Joint Genome Institute (JGI-PGF)"/>
            <person name="Walter F."/>
            <person name="Albersmeier A."/>
            <person name="Kalinowski J."/>
            <person name="Ruckert C."/>
        </authorList>
    </citation>
    <scope>NUCLEOTIDE SEQUENCE</scope>
    <source>
        <strain evidence="2">CGMCC 1.15320</strain>
    </source>
</reference>
<dbReference type="Proteomes" id="UP000636264">
    <property type="component" value="Unassembled WGS sequence"/>
</dbReference>
<dbReference type="InterPro" id="IPR013108">
    <property type="entry name" value="Amidohydro_3"/>
</dbReference>
<dbReference type="InterPro" id="IPR011059">
    <property type="entry name" value="Metal-dep_hydrolase_composite"/>
</dbReference>
<dbReference type="InterPro" id="IPR012696">
    <property type="entry name" value="PhnM"/>
</dbReference>
<dbReference type="Pfam" id="PF07969">
    <property type="entry name" value="Amidohydro_3"/>
    <property type="match status" value="1"/>
</dbReference>
<evidence type="ECO:0000259" key="1">
    <source>
        <dbReference type="Pfam" id="PF07969"/>
    </source>
</evidence>
<dbReference type="EMBL" id="BMIF01000002">
    <property type="protein sequence ID" value="GGA58049.1"/>
    <property type="molecule type" value="Genomic_DNA"/>
</dbReference>
<protein>
    <submittedName>
        <fullName evidence="2">Phosphonate metabolism protein PhnM</fullName>
    </submittedName>
</protein>
<dbReference type="Gene3D" id="2.30.40.10">
    <property type="entry name" value="Urease, subunit C, domain 1"/>
    <property type="match status" value="2"/>
</dbReference>
<dbReference type="NCBIfam" id="TIGR02318">
    <property type="entry name" value="phosphono_phnM"/>
    <property type="match status" value="1"/>
</dbReference>
<dbReference type="InterPro" id="IPR032466">
    <property type="entry name" value="Metal_Hydrolase"/>
</dbReference>
<dbReference type="InterPro" id="IPR051781">
    <property type="entry name" value="Metallo-dep_Hydrolase"/>
</dbReference>
<dbReference type="SUPFAM" id="SSF51338">
    <property type="entry name" value="Composite domain of metallo-dependent hydrolases"/>
    <property type="match status" value="1"/>
</dbReference>
<comment type="caution">
    <text evidence="2">The sequence shown here is derived from an EMBL/GenBank/DDBJ whole genome shotgun (WGS) entry which is preliminary data.</text>
</comment>
<dbReference type="NCBIfam" id="NF011981">
    <property type="entry name" value="PRK15446.1-2"/>
    <property type="match status" value="1"/>
</dbReference>
<reference evidence="2" key="2">
    <citation type="submission" date="2020-09" db="EMBL/GenBank/DDBJ databases">
        <authorList>
            <person name="Sun Q."/>
            <person name="Zhou Y."/>
        </authorList>
    </citation>
    <scope>NUCLEOTIDE SEQUENCE</scope>
    <source>
        <strain evidence="2">CGMCC 1.15320</strain>
    </source>
</reference>
<dbReference type="AlphaFoldDB" id="A0A916W0K9"/>
<dbReference type="NCBIfam" id="NF011987">
    <property type="entry name" value="PRK15446.2-3"/>
    <property type="match status" value="1"/>
</dbReference>
<name>A0A916W0K9_9HYPH</name>
<accession>A0A916W0K9</accession>
<gene>
    <name evidence="2" type="ORF">GCM10011385_09490</name>
</gene>